<dbReference type="Gene3D" id="1.10.287.110">
    <property type="entry name" value="DnaJ domain"/>
    <property type="match status" value="1"/>
</dbReference>
<dbReference type="PRINTS" id="PR00625">
    <property type="entry name" value="JDOMAIN"/>
</dbReference>
<dbReference type="PANTHER" id="PTHR43096:SF52">
    <property type="entry name" value="DNAJ HOMOLOG 1, MITOCHONDRIAL-RELATED"/>
    <property type="match status" value="1"/>
</dbReference>
<dbReference type="GO" id="GO:0051082">
    <property type="term" value="F:unfolded protein binding"/>
    <property type="evidence" value="ECO:0007669"/>
    <property type="project" value="TreeGrafter"/>
</dbReference>
<protein>
    <recommendedName>
        <fullName evidence="2">J domain-containing protein</fullName>
    </recommendedName>
</protein>
<dbReference type="AlphaFoldDB" id="A0A6C0C2X9"/>
<keyword evidence="1" id="KW-0143">Chaperone</keyword>
<reference evidence="3" key="1">
    <citation type="journal article" date="2020" name="Nature">
        <title>Giant virus diversity and host interactions through global metagenomics.</title>
        <authorList>
            <person name="Schulz F."/>
            <person name="Roux S."/>
            <person name="Paez-Espino D."/>
            <person name="Jungbluth S."/>
            <person name="Walsh D.A."/>
            <person name="Denef V.J."/>
            <person name="McMahon K.D."/>
            <person name="Konstantinidis K.T."/>
            <person name="Eloe-Fadrosh E.A."/>
            <person name="Kyrpides N.C."/>
            <person name="Woyke T."/>
        </authorList>
    </citation>
    <scope>NUCLEOTIDE SEQUENCE</scope>
    <source>
        <strain evidence="3">GVMAG-M-3300020185-33</strain>
    </source>
</reference>
<dbReference type="InterPro" id="IPR001623">
    <property type="entry name" value="DnaJ_domain"/>
</dbReference>
<dbReference type="GO" id="GO:0005737">
    <property type="term" value="C:cytoplasm"/>
    <property type="evidence" value="ECO:0007669"/>
    <property type="project" value="TreeGrafter"/>
</dbReference>
<dbReference type="EMBL" id="MN739334">
    <property type="protein sequence ID" value="QHS99045.1"/>
    <property type="molecule type" value="Genomic_DNA"/>
</dbReference>
<evidence type="ECO:0000256" key="1">
    <source>
        <dbReference type="ARBA" id="ARBA00023186"/>
    </source>
</evidence>
<dbReference type="CDD" id="cd06257">
    <property type="entry name" value="DnaJ"/>
    <property type="match status" value="1"/>
</dbReference>
<dbReference type="SMART" id="SM00271">
    <property type="entry name" value="DnaJ"/>
    <property type="match status" value="1"/>
</dbReference>
<dbReference type="PROSITE" id="PS50076">
    <property type="entry name" value="DNAJ_2"/>
    <property type="match status" value="1"/>
</dbReference>
<evidence type="ECO:0000313" key="3">
    <source>
        <dbReference type="EMBL" id="QHS99045.1"/>
    </source>
</evidence>
<name>A0A6C0C2X9_9ZZZZ</name>
<proteinExistence type="predicted"/>
<organism evidence="3">
    <name type="scientific">viral metagenome</name>
    <dbReference type="NCBI Taxonomy" id="1070528"/>
    <lineage>
        <taxon>unclassified sequences</taxon>
        <taxon>metagenomes</taxon>
        <taxon>organismal metagenomes</taxon>
    </lineage>
</organism>
<dbReference type="PANTHER" id="PTHR43096">
    <property type="entry name" value="DNAJ HOMOLOG 1, MITOCHONDRIAL-RELATED"/>
    <property type="match status" value="1"/>
</dbReference>
<dbReference type="Pfam" id="PF00226">
    <property type="entry name" value="DnaJ"/>
    <property type="match status" value="1"/>
</dbReference>
<sequence>MDYKTACDTLKINNKHTYQECKKAYYKMALKYHPDKNNSEHSEEKFKKINEAYSLLQMSHEGWDTKRDAETDYRVIIKNFIKYFTPDIKWDGIFLDTTLNNIINNCEKISIRLFKELKKDKSVELFEFLSSNREVFGISNETIDKMKEILKEKMRDDNIIILNPSLEDILNDNVYKLELLNKTFYVPLWHHEVVFDHSGNDIIVKCIPDLDEHITIDNMNNLHYSYESSINHILKEKKIDIKLGEKIFSITSNKLNIQNSQTIIYKKQGILKINPNNIFSTDNRSDIYIDIKLLHD</sequence>
<accession>A0A6C0C2X9</accession>
<dbReference type="GO" id="GO:0042026">
    <property type="term" value="P:protein refolding"/>
    <property type="evidence" value="ECO:0007669"/>
    <property type="project" value="TreeGrafter"/>
</dbReference>
<dbReference type="SUPFAM" id="SSF46565">
    <property type="entry name" value="Chaperone J-domain"/>
    <property type="match status" value="1"/>
</dbReference>
<evidence type="ECO:0000259" key="2">
    <source>
        <dbReference type="PROSITE" id="PS50076"/>
    </source>
</evidence>
<dbReference type="InterPro" id="IPR036869">
    <property type="entry name" value="J_dom_sf"/>
</dbReference>
<feature type="domain" description="J" evidence="2">
    <location>
        <begin position="5"/>
        <end position="74"/>
    </location>
</feature>